<dbReference type="RefSeq" id="WP_344773933.1">
    <property type="nucleotide sequence ID" value="NZ_BAABAH010000004.1"/>
</dbReference>
<name>A0ABP7IAV6_9ACTN</name>
<dbReference type="SUPFAM" id="SSF54637">
    <property type="entry name" value="Thioesterase/thiol ester dehydrase-isomerase"/>
    <property type="match status" value="1"/>
</dbReference>
<evidence type="ECO:0008006" key="4">
    <source>
        <dbReference type="Google" id="ProtNLM"/>
    </source>
</evidence>
<dbReference type="InterPro" id="IPR029069">
    <property type="entry name" value="HotDog_dom_sf"/>
</dbReference>
<keyword evidence="3" id="KW-1185">Reference proteome</keyword>
<dbReference type="Proteomes" id="UP001501821">
    <property type="component" value="Unassembled WGS sequence"/>
</dbReference>
<protein>
    <recommendedName>
        <fullName evidence="4">Thioesterase family protein</fullName>
    </recommendedName>
</protein>
<reference evidence="3" key="1">
    <citation type="journal article" date="2019" name="Int. J. Syst. Evol. Microbiol.">
        <title>The Global Catalogue of Microorganisms (GCM) 10K type strain sequencing project: providing services to taxonomists for standard genome sequencing and annotation.</title>
        <authorList>
            <consortium name="The Broad Institute Genomics Platform"/>
            <consortium name="The Broad Institute Genome Sequencing Center for Infectious Disease"/>
            <person name="Wu L."/>
            <person name="Ma J."/>
        </authorList>
    </citation>
    <scope>NUCLEOTIDE SEQUENCE [LARGE SCALE GENOMIC DNA]</scope>
    <source>
        <strain evidence="3">JCM 16953</strain>
    </source>
</reference>
<organism evidence="2 3">
    <name type="scientific">Nocardioides panacisoli</name>
    <dbReference type="NCBI Taxonomy" id="627624"/>
    <lineage>
        <taxon>Bacteria</taxon>
        <taxon>Bacillati</taxon>
        <taxon>Actinomycetota</taxon>
        <taxon>Actinomycetes</taxon>
        <taxon>Propionibacteriales</taxon>
        <taxon>Nocardioidaceae</taxon>
        <taxon>Nocardioides</taxon>
    </lineage>
</organism>
<evidence type="ECO:0000256" key="1">
    <source>
        <dbReference type="SAM" id="MobiDB-lite"/>
    </source>
</evidence>
<comment type="caution">
    <text evidence="2">The sequence shown here is derived from an EMBL/GenBank/DDBJ whole genome shotgun (WGS) entry which is preliminary data.</text>
</comment>
<dbReference type="Gene3D" id="3.10.129.10">
    <property type="entry name" value="Hotdog Thioesterase"/>
    <property type="match status" value="1"/>
</dbReference>
<feature type="region of interest" description="Disordered" evidence="1">
    <location>
        <begin position="1"/>
        <end position="20"/>
    </location>
</feature>
<dbReference type="EMBL" id="BAABAH010000004">
    <property type="protein sequence ID" value="GAA3813814.1"/>
    <property type="molecule type" value="Genomic_DNA"/>
</dbReference>
<accession>A0ABP7IAV6</accession>
<proteinExistence type="predicted"/>
<evidence type="ECO:0000313" key="3">
    <source>
        <dbReference type="Proteomes" id="UP001501821"/>
    </source>
</evidence>
<gene>
    <name evidence="2" type="ORF">GCM10022242_15070</name>
</gene>
<sequence length="245" mass="26071">MPTLRIPRRFNGPRGSGNGGWSAGALAATLPDAGMGRPVTVALRMPPPLDIPLPLTTRPDGAVVSYQGRTVAQAAYADHAPEPVPGVPAREAAQAEARYKGHEHHPFPTCFTCGTHRRPGDGLRIFAGPVGSRDGRFATSSTTAETGRVASTWTPFETSVPITWAALDCPGGWASDLEERPVVLGTITVLVERLPTTAERYVVVGEQRGVEGRKTYTAATLYDPVGDIVATAEHIWIAIDPKEFA</sequence>
<evidence type="ECO:0000313" key="2">
    <source>
        <dbReference type="EMBL" id="GAA3813814.1"/>
    </source>
</evidence>